<evidence type="ECO:0000256" key="1">
    <source>
        <dbReference type="ARBA" id="ARBA00006360"/>
    </source>
</evidence>
<feature type="compositionally biased region" description="Gly residues" evidence="12">
    <location>
        <begin position="413"/>
        <end position="423"/>
    </location>
</feature>
<evidence type="ECO:0000313" key="14">
    <source>
        <dbReference type="EMBL" id="MDJ1157673.1"/>
    </source>
</evidence>
<evidence type="ECO:0000256" key="8">
    <source>
        <dbReference type="ARBA" id="ARBA00022840"/>
    </source>
</evidence>
<dbReference type="Gene3D" id="3.40.50.300">
    <property type="entry name" value="P-loop containing nucleotide triphosphate hydrolases"/>
    <property type="match status" value="1"/>
</dbReference>
<dbReference type="InterPro" id="IPR045085">
    <property type="entry name" value="HLD_clamp_pol_III_gamma_tau"/>
</dbReference>
<dbReference type="Pfam" id="PF13177">
    <property type="entry name" value="DNA_pol3_delta2"/>
    <property type="match status" value="1"/>
</dbReference>
<dbReference type="InterPro" id="IPR012763">
    <property type="entry name" value="DNA_pol_III_sug/sutau_N"/>
</dbReference>
<keyword evidence="9 11" id="KW-0239">DNA-directed DNA polymerase</keyword>
<keyword evidence="15" id="KW-1185">Reference proteome</keyword>
<reference evidence="14 15" key="1">
    <citation type="submission" date="2023-05" db="EMBL/GenBank/DDBJ databases">
        <title>Chelatococcus sp. nov., a moderately thermophilic bacterium isolated from hot spring microbial mat.</title>
        <authorList>
            <person name="Hu C.-J."/>
            <person name="Li W.-J."/>
        </authorList>
    </citation>
    <scope>NUCLEOTIDE SEQUENCE [LARGE SCALE GENOMIC DNA]</scope>
    <source>
        <strain evidence="14 15">SYSU G07232</strain>
    </source>
</reference>
<comment type="function">
    <text evidence="11">DNA polymerase III is a complex, multichain enzyme responsible for most of the replicative synthesis in bacteria. This DNA polymerase also exhibits 3' to 5' exonuclease activity.</text>
</comment>
<feature type="compositionally biased region" description="Basic and acidic residues" evidence="12">
    <location>
        <begin position="587"/>
        <end position="597"/>
    </location>
</feature>
<keyword evidence="6 11" id="KW-0547">Nucleotide-binding</keyword>
<evidence type="ECO:0000256" key="12">
    <source>
        <dbReference type="SAM" id="MobiDB-lite"/>
    </source>
</evidence>
<keyword evidence="3 11" id="KW-0548">Nucleotidyltransferase</keyword>
<dbReference type="SMART" id="SM00382">
    <property type="entry name" value="AAA"/>
    <property type="match status" value="1"/>
</dbReference>
<keyword evidence="7" id="KW-0862">Zinc</keyword>
<dbReference type="Gene3D" id="1.20.272.10">
    <property type="match status" value="1"/>
</dbReference>
<evidence type="ECO:0000256" key="9">
    <source>
        <dbReference type="ARBA" id="ARBA00022932"/>
    </source>
</evidence>
<dbReference type="NCBIfam" id="TIGR02397">
    <property type="entry name" value="dnaX_nterm"/>
    <property type="match status" value="1"/>
</dbReference>
<feature type="region of interest" description="Disordered" evidence="12">
    <location>
        <begin position="408"/>
        <end position="435"/>
    </location>
</feature>
<comment type="caution">
    <text evidence="14">The sequence shown here is derived from an EMBL/GenBank/DDBJ whole genome shotgun (WGS) entry which is preliminary data.</text>
</comment>
<evidence type="ECO:0000256" key="6">
    <source>
        <dbReference type="ARBA" id="ARBA00022741"/>
    </source>
</evidence>
<comment type="subunit">
    <text evidence="11">DNA polymerase III contains a core (composed of alpha, epsilon and theta chains) that associates with a tau subunit. This core dimerizes to form the POLIII' complex. PolIII' associates with the gamma complex (composed of gamma, delta, delta', psi and chi chains) and with the beta chain to form the complete DNA polymerase III complex.</text>
</comment>
<dbReference type="Pfam" id="PF12362">
    <property type="entry name" value="DUF3646"/>
    <property type="match status" value="1"/>
</dbReference>
<evidence type="ECO:0000256" key="2">
    <source>
        <dbReference type="ARBA" id="ARBA00022679"/>
    </source>
</evidence>
<evidence type="ECO:0000256" key="7">
    <source>
        <dbReference type="ARBA" id="ARBA00022833"/>
    </source>
</evidence>
<keyword evidence="2 11" id="KW-0808">Transferase</keyword>
<feature type="region of interest" description="Disordered" evidence="12">
    <location>
        <begin position="1"/>
        <end position="23"/>
    </location>
</feature>
<dbReference type="Pfam" id="PF12169">
    <property type="entry name" value="DNA_pol3_gamma3"/>
    <property type="match status" value="1"/>
</dbReference>
<evidence type="ECO:0000256" key="10">
    <source>
        <dbReference type="ARBA" id="ARBA00049244"/>
    </source>
</evidence>
<evidence type="ECO:0000256" key="11">
    <source>
        <dbReference type="RuleBase" id="RU364063"/>
    </source>
</evidence>
<feature type="region of interest" description="Disordered" evidence="12">
    <location>
        <begin position="587"/>
        <end position="627"/>
    </location>
</feature>
<dbReference type="InterPro" id="IPR022754">
    <property type="entry name" value="DNA_pol_III_gamma-3"/>
</dbReference>
<name>A0ABT7AEA0_9HYPH</name>
<dbReference type="PANTHER" id="PTHR11669:SF0">
    <property type="entry name" value="PROTEIN STICHEL-LIKE 2"/>
    <property type="match status" value="1"/>
</dbReference>
<evidence type="ECO:0000259" key="13">
    <source>
        <dbReference type="SMART" id="SM00382"/>
    </source>
</evidence>
<evidence type="ECO:0000313" key="15">
    <source>
        <dbReference type="Proteomes" id="UP001321492"/>
    </source>
</evidence>
<keyword evidence="4 11" id="KW-0235">DNA replication</keyword>
<evidence type="ECO:0000256" key="4">
    <source>
        <dbReference type="ARBA" id="ARBA00022705"/>
    </source>
</evidence>
<dbReference type="GO" id="GO:0003887">
    <property type="term" value="F:DNA-directed DNA polymerase activity"/>
    <property type="evidence" value="ECO:0007669"/>
    <property type="project" value="UniProtKB-EC"/>
</dbReference>
<protein>
    <recommendedName>
        <fullName evidence="11">DNA polymerase III subunit gamma/tau</fullName>
        <ecNumber evidence="11">2.7.7.7</ecNumber>
    </recommendedName>
</protein>
<comment type="catalytic activity">
    <reaction evidence="10 11">
        <text>DNA(n) + a 2'-deoxyribonucleoside 5'-triphosphate = DNA(n+1) + diphosphate</text>
        <dbReference type="Rhea" id="RHEA:22508"/>
        <dbReference type="Rhea" id="RHEA-COMP:17339"/>
        <dbReference type="Rhea" id="RHEA-COMP:17340"/>
        <dbReference type="ChEBI" id="CHEBI:33019"/>
        <dbReference type="ChEBI" id="CHEBI:61560"/>
        <dbReference type="ChEBI" id="CHEBI:173112"/>
        <dbReference type="EC" id="2.7.7.7"/>
    </reaction>
</comment>
<dbReference type="EC" id="2.7.7.7" evidence="11"/>
<organism evidence="14 15">
    <name type="scientific">Chelatococcus albus</name>
    <dbReference type="NCBI Taxonomy" id="3047466"/>
    <lineage>
        <taxon>Bacteria</taxon>
        <taxon>Pseudomonadati</taxon>
        <taxon>Pseudomonadota</taxon>
        <taxon>Alphaproteobacteria</taxon>
        <taxon>Hyphomicrobiales</taxon>
        <taxon>Chelatococcaceae</taxon>
        <taxon>Chelatococcus</taxon>
    </lineage>
</organism>
<dbReference type="SUPFAM" id="SSF52540">
    <property type="entry name" value="P-loop containing nucleoside triphosphate hydrolases"/>
    <property type="match status" value="1"/>
</dbReference>
<evidence type="ECO:0000256" key="5">
    <source>
        <dbReference type="ARBA" id="ARBA00022723"/>
    </source>
</evidence>
<dbReference type="InterPro" id="IPR008921">
    <property type="entry name" value="DNA_pol3_clamp-load_cplx_C"/>
</dbReference>
<dbReference type="InterPro" id="IPR050238">
    <property type="entry name" value="DNA_Rep/Repair_Clamp_Loader"/>
</dbReference>
<proteinExistence type="inferred from homology"/>
<dbReference type="RefSeq" id="WP_283739650.1">
    <property type="nucleotide sequence ID" value="NZ_JASJEV010000002.1"/>
</dbReference>
<dbReference type="CDD" id="cd00009">
    <property type="entry name" value="AAA"/>
    <property type="match status" value="1"/>
</dbReference>
<dbReference type="PANTHER" id="PTHR11669">
    <property type="entry name" value="REPLICATION FACTOR C / DNA POLYMERASE III GAMMA-TAU SUBUNIT"/>
    <property type="match status" value="1"/>
</dbReference>
<dbReference type="Pfam" id="PF22608">
    <property type="entry name" value="DNAX_ATPase_lid"/>
    <property type="match status" value="1"/>
</dbReference>
<keyword evidence="8 11" id="KW-0067">ATP-binding</keyword>
<gene>
    <name evidence="11" type="primary">dnaX</name>
    <name evidence="14" type="ORF">QNA08_05440</name>
</gene>
<feature type="compositionally biased region" description="Low complexity" evidence="12">
    <location>
        <begin position="424"/>
        <end position="435"/>
    </location>
</feature>
<dbReference type="InterPro" id="IPR027417">
    <property type="entry name" value="P-loop_NTPase"/>
</dbReference>
<feature type="compositionally biased region" description="Low complexity" evidence="12">
    <location>
        <begin position="607"/>
        <end position="617"/>
    </location>
</feature>
<accession>A0ABT7AEA0</accession>
<dbReference type="EMBL" id="JASJEV010000002">
    <property type="protein sequence ID" value="MDJ1157673.1"/>
    <property type="molecule type" value="Genomic_DNA"/>
</dbReference>
<feature type="domain" description="AAA+ ATPase" evidence="13">
    <location>
        <begin position="68"/>
        <end position="215"/>
    </location>
</feature>
<evidence type="ECO:0000256" key="3">
    <source>
        <dbReference type="ARBA" id="ARBA00022695"/>
    </source>
</evidence>
<dbReference type="Proteomes" id="UP001321492">
    <property type="component" value="Unassembled WGS sequence"/>
</dbReference>
<sequence>MDDTPSVEPAAEPADAPGLPGFVPAPRAAATAPYRVLARKYRPRSFEDLIGQEAMVRTLSNAFDTGRIPQAWMLTGVRGVGKTTTARILARGLNYELPDGSGGPTIHMPVLGVHCEAIMESRHVDVLEMDAASHTGIDDVRQIIDGIRYAPTSARYKVYIIDEVHMLSEKAFNAFLKTLEEPPPHAKFVFATTEIRKVPVTILSRCQRFDLRRIDPGVLVAHLDRICAAEGVAVEDEALALIARAAEGSARDALSLLDQAIAHGAGHVGVEAVRAMLGLADRARIIDMFEAVMRGDLAGALAELKWQYDSGADPAVILTDLASFTHLVTRLKLVPEAGKDPALTDAERRRGGDFAGRLSIRALSRAWQILTKGLSEVQAAPRPIAAAEMLLVRLVYAAELPTPDEALRQLRDGGLGGGAGQGGASAASGPGPQALARPRPMLAISSGGGGAAAAPIAVRAEAGAQPQGQTAVRLARFEDVVALAGEKRDIGIKMALERDVRLVHFEEGQIEFALADGASKSLAGDLARRLQEWTGRRWVVAVSSQEGAPTLHEMAQVRAEERLSDAASHALVKAVLARFPGATIVDVRDVRQEEPPAEHAPPSGEPGELSDADLAAGAGSGYTDDDF</sequence>
<dbReference type="InterPro" id="IPR022107">
    <property type="entry name" value="DNA_pol_III_gamma/tau_C"/>
</dbReference>
<dbReference type="SUPFAM" id="SSF48019">
    <property type="entry name" value="post-AAA+ oligomerization domain-like"/>
    <property type="match status" value="1"/>
</dbReference>
<comment type="similarity">
    <text evidence="1 11">Belongs to the DnaX/STICHEL family.</text>
</comment>
<dbReference type="NCBIfam" id="NF006585">
    <property type="entry name" value="PRK09111.1"/>
    <property type="match status" value="1"/>
</dbReference>
<dbReference type="CDD" id="cd18137">
    <property type="entry name" value="HLD_clamp_pol_III_gamma_tau"/>
    <property type="match status" value="1"/>
</dbReference>
<dbReference type="Gene3D" id="1.10.8.60">
    <property type="match status" value="1"/>
</dbReference>
<keyword evidence="5" id="KW-0479">Metal-binding</keyword>
<dbReference type="InterPro" id="IPR003593">
    <property type="entry name" value="AAA+_ATPase"/>
</dbReference>